<dbReference type="GO" id="GO:0005886">
    <property type="term" value="C:plasma membrane"/>
    <property type="evidence" value="ECO:0007669"/>
    <property type="project" value="UniProtKB-SubCell"/>
</dbReference>
<feature type="transmembrane region" description="Helical" evidence="6">
    <location>
        <begin position="360"/>
        <end position="378"/>
    </location>
</feature>
<feature type="domain" description="ABC-2 type transporter transmembrane" evidence="7">
    <location>
        <begin position="23"/>
        <end position="375"/>
    </location>
</feature>
<feature type="transmembrane region" description="Helical" evidence="6">
    <location>
        <begin position="185"/>
        <end position="208"/>
    </location>
</feature>
<dbReference type="GO" id="GO:0140359">
    <property type="term" value="F:ABC-type transporter activity"/>
    <property type="evidence" value="ECO:0007669"/>
    <property type="project" value="InterPro"/>
</dbReference>
<dbReference type="EMBL" id="SGXA01000004">
    <property type="protein sequence ID" value="RZS67112.1"/>
    <property type="molecule type" value="Genomic_DNA"/>
</dbReference>
<evidence type="ECO:0000313" key="9">
    <source>
        <dbReference type="Proteomes" id="UP000293874"/>
    </source>
</evidence>
<feature type="transmembrane region" description="Helical" evidence="6">
    <location>
        <begin position="297"/>
        <end position="318"/>
    </location>
</feature>
<proteinExistence type="predicted"/>
<dbReference type="OrthoDB" id="9808686at2"/>
<sequence>MSGLKRCWTIAAREVRTIATDHSLLLTLLLAPLLYAFFYGSIYIDKEEVNVPLAVVDDDQSSLSRLLTEQFNNTQAIKVVGAKDVQQAQEMLNREEVQGYIYLQKGLEEKVMALQQANIVLAVSVSRFLPPSDLLGAVTQVSMTVSAGVRLKYFQKKGMTEAIAMQETNPVALDYRPLFNERTSYGAYLLPGLLMLILQQTLLIGLAASMARERQERTFGELYQLAGNRFTTAFAGKGAFYFVLYGIYALFFLTVNFTILKLPVRGDYFSLVLLIGLFIATLIPMALWLGSLFKTTLLAVQLMGFSTYPFFLITGYAWPYEELPFFLKALSSLLPTTPFLQAYTTIVQQGGDLWQAIPQVVHLSALWLAYAILLAINVRRRYKV</sequence>
<evidence type="ECO:0000256" key="4">
    <source>
        <dbReference type="ARBA" id="ARBA00022989"/>
    </source>
</evidence>
<organism evidence="8 9">
    <name type="scientific">Pseudobacter ginsenosidimutans</name>
    <dbReference type="NCBI Taxonomy" id="661488"/>
    <lineage>
        <taxon>Bacteria</taxon>
        <taxon>Pseudomonadati</taxon>
        <taxon>Bacteroidota</taxon>
        <taxon>Chitinophagia</taxon>
        <taxon>Chitinophagales</taxon>
        <taxon>Chitinophagaceae</taxon>
        <taxon>Pseudobacter</taxon>
    </lineage>
</organism>
<feature type="transmembrane region" description="Helical" evidence="6">
    <location>
        <begin position="268"/>
        <end position="290"/>
    </location>
</feature>
<dbReference type="PANTHER" id="PTHR30294:SF46">
    <property type="entry name" value="ABC TRANSPORTER PERMEASE"/>
    <property type="match status" value="1"/>
</dbReference>
<keyword evidence="9" id="KW-1185">Reference proteome</keyword>
<feature type="transmembrane region" description="Helical" evidence="6">
    <location>
        <begin position="23"/>
        <end position="44"/>
    </location>
</feature>
<comment type="caution">
    <text evidence="8">The sequence shown here is derived from an EMBL/GenBank/DDBJ whole genome shotgun (WGS) entry which is preliminary data.</text>
</comment>
<evidence type="ECO:0000259" key="7">
    <source>
        <dbReference type="Pfam" id="PF12698"/>
    </source>
</evidence>
<feature type="transmembrane region" description="Helical" evidence="6">
    <location>
        <begin position="239"/>
        <end position="262"/>
    </location>
</feature>
<evidence type="ECO:0000256" key="6">
    <source>
        <dbReference type="SAM" id="Phobius"/>
    </source>
</evidence>
<evidence type="ECO:0000256" key="1">
    <source>
        <dbReference type="ARBA" id="ARBA00004651"/>
    </source>
</evidence>
<keyword evidence="4 6" id="KW-1133">Transmembrane helix</keyword>
<evidence type="ECO:0000256" key="2">
    <source>
        <dbReference type="ARBA" id="ARBA00022475"/>
    </source>
</evidence>
<dbReference type="Pfam" id="PF12698">
    <property type="entry name" value="ABC2_membrane_3"/>
    <property type="match status" value="1"/>
</dbReference>
<name>A0A4Q7MK20_9BACT</name>
<accession>A0A4Q7MK20</accession>
<dbReference type="RefSeq" id="WP_130543988.1">
    <property type="nucleotide sequence ID" value="NZ_CP042431.1"/>
</dbReference>
<keyword evidence="2" id="KW-1003">Cell membrane</keyword>
<protein>
    <submittedName>
        <fullName evidence="8">ABC-2 type transport system permease protein</fullName>
    </submittedName>
</protein>
<reference evidence="8 9" key="1">
    <citation type="submission" date="2019-02" db="EMBL/GenBank/DDBJ databases">
        <title>Genomic Encyclopedia of Type Strains, Phase IV (KMG-IV): sequencing the most valuable type-strain genomes for metagenomic binning, comparative biology and taxonomic classification.</title>
        <authorList>
            <person name="Goeker M."/>
        </authorList>
    </citation>
    <scope>NUCLEOTIDE SEQUENCE [LARGE SCALE GENOMIC DNA]</scope>
    <source>
        <strain evidence="8 9">DSM 18116</strain>
    </source>
</reference>
<dbReference type="InterPro" id="IPR013525">
    <property type="entry name" value="ABC2_TM"/>
</dbReference>
<gene>
    <name evidence="8" type="ORF">EV199_5497</name>
</gene>
<evidence type="ECO:0000256" key="3">
    <source>
        <dbReference type="ARBA" id="ARBA00022692"/>
    </source>
</evidence>
<dbReference type="Proteomes" id="UP000293874">
    <property type="component" value="Unassembled WGS sequence"/>
</dbReference>
<dbReference type="Gene3D" id="3.40.1710.10">
    <property type="entry name" value="abc type-2 transporter like domain"/>
    <property type="match status" value="1"/>
</dbReference>
<dbReference type="InterPro" id="IPR051449">
    <property type="entry name" value="ABC-2_transporter_component"/>
</dbReference>
<dbReference type="AlphaFoldDB" id="A0A4Q7MK20"/>
<evidence type="ECO:0000313" key="8">
    <source>
        <dbReference type="EMBL" id="RZS67112.1"/>
    </source>
</evidence>
<dbReference type="PANTHER" id="PTHR30294">
    <property type="entry name" value="MEMBRANE COMPONENT OF ABC TRANSPORTER YHHJ-RELATED"/>
    <property type="match status" value="1"/>
</dbReference>
<comment type="subcellular location">
    <subcellularLocation>
        <location evidence="1">Cell membrane</location>
        <topology evidence="1">Multi-pass membrane protein</topology>
    </subcellularLocation>
</comment>
<keyword evidence="3 6" id="KW-0812">Transmembrane</keyword>
<keyword evidence="5 6" id="KW-0472">Membrane</keyword>
<evidence type="ECO:0000256" key="5">
    <source>
        <dbReference type="ARBA" id="ARBA00023136"/>
    </source>
</evidence>